<evidence type="ECO:0000313" key="1">
    <source>
        <dbReference type="EMBL" id="WPU95748.1"/>
    </source>
</evidence>
<proteinExistence type="predicted"/>
<dbReference type="RefSeq" id="WP_321564854.1">
    <property type="nucleotide sequence ID" value="NZ_CP139558.1"/>
</dbReference>
<name>A0ABZ0TUJ4_9SPHI</name>
<dbReference type="EMBL" id="CP139558">
    <property type="protein sequence ID" value="WPU95748.1"/>
    <property type="molecule type" value="Genomic_DNA"/>
</dbReference>
<sequence length="147" mass="16634">MSSVDIQDIIDGKKGMVLITAEKIGRVFGLTYYEFGNPKYPLPAFNELPESTKVLIAERKKVGAPRKFVDHGLADALDKILNSHFLKEPHTAKEIFAQMPMAVRDLVRNAARISDLLNREPRSLLVIKFKIKGSREYSYQLIEFAGQ</sequence>
<evidence type="ECO:0000313" key="2">
    <source>
        <dbReference type="Proteomes" id="UP001324380"/>
    </source>
</evidence>
<keyword evidence="2" id="KW-1185">Reference proteome</keyword>
<accession>A0ABZ0TUJ4</accession>
<dbReference type="Proteomes" id="UP001324380">
    <property type="component" value="Chromosome"/>
</dbReference>
<protein>
    <submittedName>
        <fullName evidence="1">Uncharacterized protein</fullName>
    </submittedName>
</protein>
<organism evidence="1 2">
    <name type="scientific">Mucilaginibacter sabulilitoris</name>
    <dbReference type="NCBI Taxonomy" id="1173583"/>
    <lineage>
        <taxon>Bacteria</taxon>
        <taxon>Pseudomonadati</taxon>
        <taxon>Bacteroidota</taxon>
        <taxon>Sphingobacteriia</taxon>
        <taxon>Sphingobacteriales</taxon>
        <taxon>Sphingobacteriaceae</taxon>
        <taxon>Mucilaginibacter</taxon>
    </lineage>
</organism>
<reference evidence="1 2" key="1">
    <citation type="submission" date="2023-11" db="EMBL/GenBank/DDBJ databases">
        <title>Analysis of the Genomes of Mucilaginibacter gossypii cycad 4 and M. sabulilitoris SNA2: microbes with the potential for plant growth promotion.</title>
        <authorList>
            <person name="Hirsch A.M."/>
            <person name="Humm E."/>
            <person name="Rubbi M."/>
            <person name="Del Vecchio G."/>
            <person name="Ha S.M."/>
            <person name="Pellegrini M."/>
            <person name="Gunsalus R.P."/>
        </authorList>
    </citation>
    <scope>NUCLEOTIDE SEQUENCE [LARGE SCALE GENOMIC DNA]</scope>
    <source>
        <strain evidence="1 2">SNA2</strain>
    </source>
</reference>
<gene>
    <name evidence="1" type="ORF">SNE25_09480</name>
</gene>